<evidence type="ECO:0000259" key="4">
    <source>
        <dbReference type="Pfam" id="PF01420"/>
    </source>
</evidence>
<dbReference type="PANTHER" id="PTHR30408:SF12">
    <property type="entry name" value="TYPE I RESTRICTION ENZYME MJAVIII SPECIFICITY SUBUNIT"/>
    <property type="match status" value="1"/>
</dbReference>
<dbReference type="Pfam" id="PF01420">
    <property type="entry name" value="Methylase_S"/>
    <property type="match status" value="2"/>
</dbReference>
<dbReference type="InterPro" id="IPR044946">
    <property type="entry name" value="Restrct_endonuc_typeI_TRD_sf"/>
</dbReference>
<keyword evidence="2" id="KW-0680">Restriction system</keyword>
<protein>
    <submittedName>
        <fullName evidence="5">Restriction endonuclease subunit S</fullName>
    </submittedName>
</protein>
<comment type="similarity">
    <text evidence="1">Belongs to the type-I restriction system S methylase family.</text>
</comment>
<evidence type="ECO:0000256" key="2">
    <source>
        <dbReference type="ARBA" id="ARBA00022747"/>
    </source>
</evidence>
<dbReference type="GO" id="GO:0009307">
    <property type="term" value="P:DNA restriction-modification system"/>
    <property type="evidence" value="ECO:0007669"/>
    <property type="project" value="UniProtKB-KW"/>
</dbReference>
<dbReference type="EMBL" id="AAIYJF010000009">
    <property type="protein sequence ID" value="ECJ4378247.1"/>
    <property type="molecule type" value="Genomic_DNA"/>
</dbReference>
<organism evidence="5">
    <name type="scientific">Salmonella diarizonae</name>
    <dbReference type="NCBI Taxonomy" id="59204"/>
    <lineage>
        <taxon>Bacteria</taxon>
        <taxon>Pseudomonadati</taxon>
        <taxon>Pseudomonadota</taxon>
        <taxon>Gammaproteobacteria</taxon>
        <taxon>Enterobacterales</taxon>
        <taxon>Enterobacteriaceae</taxon>
        <taxon>Salmonella</taxon>
    </lineage>
</organism>
<dbReference type="GO" id="GO:0004519">
    <property type="term" value="F:endonuclease activity"/>
    <property type="evidence" value="ECO:0007669"/>
    <property type="project" value="UniProtKB-KW"/>
</dbReference>
<dbReference type="Proteomes" id="UP000839781">
    <property type="component" value="Unassembled WGS sequence"/>
</dbReference>
<dbReference type="Gene3D" id="1.10.287.1120">
    <property type="entry name" value="Bipartite methylase S protein"/>
    <property type="match status" value="1"/>
</dbReference>
<comment type="caution">
    <text evidence="5">The sequence shown here is derived from an EMBL/GenBank/DDBJ whole genome shotgun (WGS) entry which is preliminary data.</text>
</comment>
<dbReference type="AlphaFoldDB" id="A0A3T3L0A6"/>
<evidence type="ECO:0000256" key="1">
    <source>
        <dbReference type="ARBA" id="ARBA00010923"/>
    </source>
</evidence>
<feature type="domain" description="Type I restriction modification DNA specificity" evidence="4">
    <location>
        <begin position="10"/>
        <end position="169"/>
    </location>
</feature>
<reference evidence="5" key="1">
    <citation type="submission" date="2018-05" db="EMBL/GenBank/DDBJ databases">
        <authorList>
            <person name="Ashton P.M."/>
            <person name="Dallman T."/>
            <person name="Nair S."/>
            <person name="De Pinna E."/>
            <person name="Peters T."/>
            <person name="Grant K."/>
        </authorList>
    </citation>
    <scope>NUCLEOTIDE SEQUENCE [LARGE SCALE GENOMIC DNA]</scope>
    <source>
        <strain evidence="5">474878</strain>
    </source>
</reference>
<proteinExistence type="inferred from homology"/>
<keyword evidence="5" id="KW-0255">Endonuclease</keyword>
<accession>A0A3T3L0A6</accession>
<sequence length="436" mass="49043">MSNKKEGPSKLSYVQLGQLADITMGQSPDSSGYNTNQKGLPFLQGCAEFGRLSPIAKVYCNPPLRVSRPESILISVRAPVGTQNWGDESYCIGRGLSAIKAREGIADTKFLSYVIANNVSFLHRRSQGSTFLAISANDLRVFPIPHFDFPSQLRISAVLQSIDDIIEKTAILIEKYQKIRAGMMFDFFTRGITPDGKLRPNPNQSMQLYKNTPLGLIPKEWEVVKITEILDSLVDGPFGSNLKTEHYVVEPGVRVVRLQNIDEYKYDDSDKSYISDKHAGILIRNKVLGDDVLIAGLGDERYPVGRSCSYPMHLPTAVNKADCFRARCNSSMKNKFLMLYLNNEKARAQIRCYEQGVTRPRINTSNLKKLLIVKPCLSEQEAIVSRFENIQDTLDKEINYLIKLKEYRKGLMTDLLAGKVSVQLTPREKDTEVPHV</sequence>
<dbReference type="SUPFAM" id="SSF116734">
    <property type="entry name" value="DNA methylase specificity domain"/>
    <property type="match status" value="2"/>
</dbReference>
<gene>
    <name evidence="5" type="ORF">DLB95_13425</name>
</gene>
<dbReference type="Gene3D" id="3.90.220.20">
    <property type="entry name" value="DNA methylase specificity domains"/>
    <property type="match status" value="2"/>
</dbReference>
<dbReference type="CDD" id="cd17245">
    <property type="entry name" value="RMtype1_S_TteMORF1547P-TRD2-CR2_Aco12261I-TRD1-CR1_like"/>
    <property type="match status" value="1"/>
</dbReference>
<keyword evidence="3" id="KW-0238">DNA-binding</keyword>
<keyword evidence="5" id="KW-0540">Nuclease</keyword>
<evidence type="ECO:0000313" key="5">
    <source>
        <dbReference type="EMBL" id="ECJ4378247.1"/>
    </source>
</evidence>
<name>A0A3T3L0A6_SALDZ</name>
<dbReference type="GO" id="GO:0003677">
    <property type="term" value="F:DNA binding"/>
    <property type="evidence" value="ECO:0007669"/>
    <property type="project" value="UniProtKB-KW"/>
</dbReference>
<feature type="domain" description="Type I restriction modification DNA specificity" evidence="4">
    <location>
        <begin position="218"/>
        <end position="401"/>
    </location>
</feature>
<keyword evidence="5" id="KW-0378">Hydrolase</keyword>
<dbReference type="PANTHER" id="PTHR30408">
    <property type="entry name" value="TYPE-1 RESTRICTION ENZYME ECOKI SPECIFICITY PROTEIN"/>
    <property type="match status" value="1"/>
</dbReference>
<evidence type="ECO:0000256" key="3">
    <source>
        <dbReference type="ARBA" id="ARBA00023125"/>
    </source>
</evidence>
<dbReference type="RefSeq" id="WP_088760279.1">
    <property type="nucleotide sequence ID" value="NZ_JAKMZY010000020.1"/>
</dbReference>
<dbReference type="InterPro" id="IPR052021">
    <property type="entry name" value="Type-I_RS_S_subunit"/>
</dbReference>
<dbReference type="InterPro" id="IPR000055">
    <property type="entry name" value="Restrct_endonuc_typeI_TRD"/>
</dbReference>